<name>A0ABP8WX56_9MICC</name>
<dbReference type="SUPFAM" id="SSF53448">
    <property type="entry name" value="Nucleotide-diphospho-sugar transferases"/>
    <property type="match status" value="1"/>
</dbReference>
<keyword evidence="3" id="KW-1185">Reference proteome</keyword>
<protein>
    <recommendedName>
        <fullName evidence="1">Glycosyltransferase 2-like domain-containing protein</fullName>
    </recommendedName>
</protein>
<accession>A0ABP8WX56</accession>
<dbReference type="Gene3D" id="3.90.550.10">
    <property type="entry name" value="Spore Coat Polysaccharide Biosynthesis Protein SpsA, Chain A"/>
    <property type="match status" value="1"/>
</dbReference>
<evidence type="ECO:0000259" key="1">
    <source>
        <dbReference type="Pfam" id="PF00535"/>
    </source>
</evidence>
<feature type="domain" description="Glycosyltransferase 2-like" evidence="1">
    <location>
        <begin position="7"/>
        <end position="79"/>
    </location>
</feature>
<gene>
    <name evidence="2" type="ORF">GCM10025781_11220</name>
</gene>
<reference evidence="3" key="1">
    <citation type="journal article" date="2019" name="Int. J. Syst. Evol. Microbiol.">
        <title>The Global Catalogue of Microorganisms (GCM) 10K type strain sequencing project: providing services to taxonomists for standard genome sequencing and annotation.</title>
        <authorList>
            <consortium name="The Broad Institute Genomics Platform"/>
            <consortium name="The Broad Institute Genome Sequencing Center for Infectious Disease"/>
            <person name="Wu L."/>
            <person name="Ma J."/>
        </authorList>
    </citation>
    <scope>NUCLEOTIDE SEQUENCE [LARGE SCALE GENOMIC DNA]</scope>
    <source>
        <strain evidence="3">JCM 18958</strain>
    </source>
</reference>
<evidence type="ECO:0000313" key="2">
    <source>
        <dbReference type="EMBL" id="GAA4695254.1"/>
    </source>
</evidence>
<dbReference type="InterPro" id="IPR029044">
    <property type="entry name" value="Nucleotide-diphossugar_trans"/>
</dbReference>
<dbReference type="Proteomes" id="UP001501446">
    <property type="component" value="Unassembled WGS sequence"/>
</dbReference>
<comment type="caution">
    <text evidence="2">The sequence shown here is derived from an EMBL/GenBank/DDBJ whole genome shotgun (WGS) entry which is preliminary data.</text>
</comment>
<dbReference type="InterPro" id="IPR001173">
    <property type="entry name" value="Glyco_trans_2-like"/>
</dbReference>
<organism evidence="2 3">
    <name type="scientific">Kocuria gwangalliensis</name>
    <dbReference type="NCBI Taxonomy" id="501592"/>
    <lineage>
        <taxon>Bacteria</taxon>
        <taxon>Bacillati</taxon>
        <taxon>Actinomycetota</taxon>
        <taxon>Actinomycetes</taxon>
        <taxon>Micrococcales</taxon>
        <taxon>Micrococcaceae</taxon>
        <taxon>Kocuria</taxon>
    </lineage>
</organism>
<proteinExistence type="predicted"/>
<dbReference type="EMBL" id="BAABLN010000010">
    <property type="protein sequence ID" value="GAA4695254.1"/>
    <property type="molecule type" value="Genomic_DNA"/>
</dbReference>
<evidence type="ECO:0000313" key="3">
    <source>
        <dbReference type="Proteomes" id="UP001501446"/>
    </source>
</evidence>
<dbReference type="CDD" id="cd00761">
    <property type="entry name" value="Glyco_tranf_GTA_type"/>
    <property type="match status" value="1"/>
</dbReference>
<dbReference type="Pfam" id="PF00535">
    <property type="entry name" value="Glycos_transf_2"/>
    <property type="match status" value="1"/>
</dbReference>
<sequence>MLTEQQLEHIRIIEAPAEGTTAAAPRTAGLDHTDARYICFLDSDDSYQPGAVARWVKIAESRHSDMVIPWLKHSNGRVDITPVIRPGRTSNLDPIADRLVYRASVFGLQRVKTVRRLGAEFEFGTSTGEDQAFVMRLYAGAARIDYAPGEPTYVMHADATDRVSRTPSPVRTQLESALRILDRPWFEGAALELRRAFIVKVVRINMFEAVTSHLKAGTWTRDEAQGARKVLTSLLGSVPGARGSFSRADVRVIDLLLAGATDQGALRAALTERRRFASLAALLTAKPMHVLGRDAPLRFMAAAAAQTARDRLAKRRGTN</sequence>